<name>A0A8J2KJ84_9HEXA</name>
<accession>A0A8J2KJ84</accession>
<reference evidence="2" key="1">
    <citation type="submission" date="2021-06" db="EMBL/GenBank/DDBJ databases">
        <authorList>
            <person name="Hodson N. C."/>
            <person name="Mongue J. A."/>
            <person name="Jaron S. K."/>
        </authorList>
    </citation>
    <scope>NUCLEOTIDE SEQUENCE</scope>
</reference>
<proteinExistence type="predicted"/>
<keyword evidence="1" id="KW-0472">Membrane</keyword>
<evidence type="ECO:0000313" key="2">
    <source>
        <dbReference type="EMBL" id="CAG7817432.1"/>
    </source>
</evidence>
<keyword evidence="1" id="KW-1133">Transmembrane helix</keyword>
<comment type="caution">
    <text evidence="2">The sequence shown here is derived from an EMBL/GenBank/DDBJ whole genome shotgun (WGS) entry which is preliminary data.</text>
</comment>
<keyword evidence="3" id="KW-1185">Reference proteome</keyword>
<gene>
    <name evidence="2" type="ORF">AFUS01_LOCUS28004</name>
</gene>
<dbReference type="EMBL" id="CAJVCH010394045">
    <property type="protein sequence ID" value="CAG7817432.1"/>
    <property type="molecule type" value="Genomic_DNA"/>
</dbReference>
<dbReference type="Proteomes" id="UP000708208">
    <property type="component" value="Unassembled WGS sequence"/>
</dbReference>
<feature type="transmembrane region" description="Helical" evidence="1">
    <location>
        <begin position="44"/>
        <end position="62"/>
    </location>
</feature>
<protein>
    <submittedName>
        <fullName evidence="2">Uncharacterized protein</fullName>
    </submittedName>
</protein>
<organism evidence="2 3">
    <name type="scientific">Allacma fusca</name>
    <dbReference type="NCBI Taxonomy" id="39272"/>
    <lineage>
        <taxon>Eukaryota</taxon>
        <taxon>Metazoa</taxon>
        <taxon>Ecdysozoa</taxon>
        <taxon>Arthropoda</taxon>
        <taxon>Hexapoda</taxon>
        <taxon>Collembola</taxon>
        <taxon>Symphypleona</taxon>
        <taxon>Sminthuridae</taxon>
        <taxon>Allacma</taxon>
    </lineage>
</organism>
<sequence length="90" mass="10127">MSAVSVNGPSKKSITHLRSWIIFAVISLIANVLISIALRKSFWVILELMITISMYGFGIWVVHSQIKSIRRSGTENISSRYEVWSTGDEV</sequence>
<evidence type="ECO:0000313" key="3">
    <source>
        <dbReference type="Proteomes" id="UP000708208"/>
    </source>
</evidence>
<feature type="transmembrane region" description="Helical" evidence="1">
    <location>
        <begin position="20"/>
        <end position="38"/>
    </location>
</feature>
<keyword evidence="1" id="KW-0812">Transmembrane</keyword>
<dbReference type="AlphaFoldDB" id="A0A8J2KJ84"/>
<evidence type="ECO:0000256" key="1">
    <source>
        <dbReference type="SAM" id="Phobius"/>
    </source>
</evidence>